<dbReference type="GO" id="GO:0016301">
    <property type="term" value="F:kinase activity"/>
    <property type="evidence" value="ECO:0007669"/>
    <property type="project" value="UniProtKB-KW"/>
</dbReference>
<feature type="transmembrane region" description="Helical" evidence="1">
    <location>
        <begin position="41"/>
        <end position="59"/>
    </location>
</feature>
<dbReference type="OrthoDB" id="2454149at2"/>
<sequence>METRTKKSRIGIALAVAISVFFLANWYVGANYAEIVESSRYLISLGGGIFAGIITYFLFMPDRPKD</sequence>
<keyword evidence="3" id="KW-1185">Reference proteome</keyword>
<dbReference type="Proteomes" id="UP000265725">
    <property type="component" value="Chromosome"/>
</dbReference>
<evidence type="ECO:0000256" key="1">
    <source>
        <dbReference type="SAM" id="Phobius"/>
    </source>
</evidence>
<protein>
    <submittedName>
        <fullName evidence="2">Histidine kinase</fullName>
    </submittedName>
</protein>
<dbReference type="RefSeq" id="WP_119882531.1">
    <property type="nucleotide sequence ID" value="NZ_CP032418.1"/>
</dbReference>
<organism evidence="2 3">
    <name type="scientific">Paenisporosarcina cavernae</name>
    <dbReference type="NCBI Taxonomy" id="2320858"/>
    <lineage>
        <taxon>Bacteria</taxon>
        <taxon>Bacillati</taxon>
        <taxon>Bacillota</taxon>
        <taxon>Bacilli</taxon>
        <taxon>Bacillales</taxon>
        <taxon>Caryophanaceae</taxon>
        <taxon>Paenisporosarcina</taxon>
    </lineage>
</organism>
<dbReference type="KEGG" id="paek:D3873_02455"/>
<dbReference type="EMBL" id="CP032418">
    <property type="protein sequence ID" value="AYC28787.1"/>
    <property type="molecule type" value="Genomic_DNA"/>
</dbReference>
<evidence type="ECO:0000313" key="3">
    <source>
        <dbReference type="Proteomes" id="UP000265725"/>
    </source>
</evidence>
<keyword evidence="1" id="KW-1133">Transmembrane helix</keyword>
<evidence type="ECO:0000313" key="2">
    <source>
        <dbReference type="EMBL" id="AYC28787.1"/>
    </source>
</evidence>
<proteinExistence type="predicted"/>
<reference evidence="3" key="1">
    <citation type="submission" date="2018-09" db="EMBL/GenBank/DDBJ databases">
        <authorList>
            <person name="Zhu H."/>
        </authorList>
    </citation>
    <scope>NUCLEOTIDE SEQUENCE [LARGE SCALE GENOMIC DNA]</scope>
    <source>
        <strain evidence="3">K2R23-3</strain>
    </source>
</reference>
<name>A0A385YS16_9BACL</name>
<feature type="transmembrane region" description="Helical" evidence="1">
    <location>
        <begin position="12"/>
        <end position="29"/>
    </location>
</feature>
<keyword evidence="1" id="KW-0472">Membrane</keyword>
<gene>
    <name evidence="2" type="ORF">D3873_02455</name>
</gene>
<keyword evidence="2" id="KW-0418">Kinase</keyword>
<dbReference type="AlphaFoldDB" id="A0A385YS16"/>
<accession>A0A385YS16</accession>
<keyword evidence="1" id="KW-0812">Transmembrane</keyword>
<keyword evidence="2" id="KW-0808">Transferase</keyword>